<dbReference type="Gene3D" id="3.20.20.70">
    <property type="entry name" value="Aldolase class I"/>
    <property type="match status" value="1"/>
</dbReference>
<dbReference type="InterPro" id="IPR008811">
    <property type="entry name" value="Glycosyl_hydrolases_36"/>
</dbReference>
<evidence type="ECO:0000313" key="5">
    <source>
        <dbReference type="EMBL" id="PNY24554.1"/>
    </source>
</evidence>
<gene>
    <name evidence="5" type="ORF">TCAP_05528</name>
</gene>
<reference evidence="5 6" key="1">
    <citation type="submission" date="2017-08" db="EMBL/GenBank/DDBJ databases">
        <title>Harnessing the power of phylogenomics to disentangle the directionality and signatures of interkingdom host jumping in the parasitic fungal genus Tolypocladium.</title>
        <authorList>
            <person name="Quandt C.A."/>
            <person name="Patterson W."/>
            <person name="Spatafora J.W."/>
        </authorList>
    </citation>
    <scope>NUCLEOTIDE SEQUENCE [LARGE SCALE GENOMIC DNA]</scope>
    <source>
        <strain evidence="5 6">CBS 113982</strain>
    </source>
</reference>
<name>A0A2K3QAP4_9HYPO</name>
<keyword evidence="5" id="KW-0808">Transferase</keyword>
<keyword evidence="3" id="KW-0119">Carbohydrate metabolism</keyword>
<evidence type="ECO:0000256" key="3">
    <source>
        <dbReference type="ARBA" id="ARBA00023277"/>
    </source>
</evidence>
<accession>A0A2K3QAP4</accession>
<dbReference type="AlphaFoldDB" id="A0A2K3QAP4"/>
<dbReference type="GO" id="GO:0004557">
    <property type="term" value="F:alpha-galactosidase activity"/>
    <property type="evidence" value="ECO:0007669"/>
    <property type="project" value="UniProtKB-EC"/>
</dbReference>
<feature type="non-terminal residue" evidence="5">
    <location>
        <position position="1"/>
    </location>
</feature>
<comment type="similarity">
    <text evidence="2">Belongs to the glycosyl hydrolases 36 family.</text>
</comment>
<comment type="catalytic activity">
    <reaction evidence="1">
        <text>Hydrolysis of terminal, non-reducing alpha-D-galactose residues in alpha-D-galactosides, including galactose oligosaccharides, galactomannans and galactolipids.</text>
        <dbReference type="EC" id="3.2.1.22"/>
    </reaction>
</comment>
<dbReference type="PANTHER" id="PTHR31268">
    <property type="match status" value="1"/>
</dbReference>
<evidence type="ECO:0000256" key="1">
    <source>
        <dbReference type="ARBA" id="ARBA00001255"/>
    </source>
</evidence>
<sequence>TSPWGIICQSQFFYSHLEEIFGLFLAFESSILAGACDHQLASRFHYRVLRSGRRHRRDRAMSAEKYDFATEFKEIYISEQRSAPPPVPEDMKVQLQSYPPLGQVTPVGSGETTLTAVLEIPQHREQESWEVALWVSLDGSEWAESILGRIDVGLGPQTLQAVPNSMSELYFACSLCFATSMQFTLKFRHEKDEPWRWIRDEQGLSDGLIVATSSPLTSDMLPTIIPDLDGEWKVSSCMSQSSQSQLWTLEVTIPRAYGDTSTFKDVEIGTPWGSYLSRIPPFTEADRGRWFAIVRLWSPWLAPRQGKTHFSLDKGAILCSFLSHQGKSLVLLAVSGIGNVLTTLHNTEIGSVSVHARNDGASDETVLVLVSESNDFEHAVASVMYHARTLVSQAKHESPEWENDMKSLTKRVKPEWKENWYDGLGFCTWNALGQKLTEKKVLDAVQKLAENDINITSLIIDDNWQSIDYKGDSQFQYGWLEFEAEGKAFPNGLKAMVSRIRHQYPDIQHIAVWHALLGYWGGISPGGKLDQTYKTIEVIREDSKRRNLPLGGKMTVVAKEDVTRFYDDFYRFLADAGIDGVKTDAQFIIDTWTSASARRDLINTYLDAWAVASFRYFSVKAISCMSQIPQALFRSQMPQNRPPLLVRNSDDFFPEIPASHPWHVWANAHNSIFMQFLNVLPDWDMFQTVHDYSGFHAAARCVSGGPIYVTDVPGEHNMDLIRQMTGVTPNGKTVIFRPSVLGKSTYPYMGYDDDSLLKVGSYHGRSQTGTGILGVFNISARQLTEMIPLSLFPGTVPSTEYVIRAHTTGKVSHPVSIGHQRSLIKTCLDVRGYEILCAFPSTPFSGTKHKDGWAANLGLVGKMTGCAAIVTSSVDQLETGRVSVVTRLKALGVLGIYISTLATMTVEGDFMATIQDQPVPRHTARLSKEDDSVFEVDIQTAWSEMGLDAGRSNEVEVKVHFSA</sequence>
<dbReference type="EMBL" id="NRSZ01000874">
    <property type="protein sequence ID" value="PNY24554.1"/>
    <property type="molecule type" value="Genomic_DNA"/>
</dbReference>
<evidence type="ECO:0000313" key="6">
    <source>
        <dbReference type="Proteomes" id="UP000236621"/>
    </source>
</evidence>
<comment type="catalytic activity">
    <reaction evidence="4">
        <text>alpha-D-galactosyl-(1-&gt;3)-1D-myo-inositol + sucrose = raffinose + myo-inositol</text>
        <dbReference type="Rhea" id="RHEA:20161"/>
        <dbReference type="ChEBI" id="CHEBI:16634"/>
        <dbReference type="ChEBI" id="CHEBI:17268"/>
        <dbReference type="ChEBI" id="CHEBI:17505"/>
        <dbReference type="ChEBI" id="CHEBI:17992"/>
        <dbReference type="EC" id="2.4.1.82"/>
    </reaction>
</comment>
<dbReference type="Pfam" id="PF05691">
    <property type="entry name" value="Raffinose_syn"/>
    <property type="match status" value="2"/>
</dbReference>
<dbReference type="Proteomes" id="UP000236621">
    <property type="component" value="Unassembled WGS sequence"/>
</dbReference>
<proteinExistence type="inferred from homology"/>
<evidence type="ECO:0000256" key="4">
    <source>
        <dbReference type="ARBA" id="ARBA00049426"/>
    </source>
</evidence>
<dbReference type="PANTHER" id="PTHR31268:SF32">
    <property type="entry name" value="GALACTINOL--SUCROSE GALACTOSYLTRANSFERASE 2-RELATED"/>
    <property type="match status" value="1"/>
</dbReference>
<dbReference type="InterPro" id="IPR017853">
    <property type="entry name" value="GH"/>
</dbReference>
<organism evidence="5 6">
    <name type="scientific">Tolypocladium capitatum</name>
    <dbReference type="NCBI Taxonomy" id="45235"/>
    <lineage>
        <taxon>Eukaryota</taxon>
        <taxon>Fungi</taxon>
        <taxon>Dikarya</taxon>
        <taxon>Ascomycota</taxon>
        <taxon>Pezizomycotina</taxon>
        <taxon>Sordariomycetes</taxon>
        <taxon>Hypocreomycetidae</taxon>
        <taxon>Hypocreales</taxon>
        <taxon>Ophiocordycipitaceae</taxon>
        <taxon>Tolypocladium</taxon>
    </lineage>
</organism>
<dbReference type="InterPro" id="IPR013785">
    <property type="entry name" value="Aldolase_TIM"/>
</dbReference>
<dbReference type="SUPFAM" id="SSF51445">
    <property type="entry name" value="(Trans)glycosidases"/>
    <property type="match status" value="1"/>
</dbReference>
<keyword evidence="5" id="KW-0328">Glycosyltransferase</keyword>
<protein>
    <submittedName>
        <fullName evidence="5">Galactinol-sucrose galactosyltransferase 6</fullName>
    </submittedName>
</protein>
<dbReference type="FunFam" id="3.20.20.70:FF:000222">
    <property type="entry name" value="Raffinose synthase Sip1 protein"/>
    <property type="match status" value="1"/>
</dbReference>
<comment type="caution">
    <text evidence="5">The sequence shown here is derived from an EMBL/GenBank/DDBJ whole genome shotgun (WGS) entry which is preliminary data.</text>
</comment>
<keyword evidence="6" id="KW-1185">Reference proteome</keyword>
<dbReference type="STRING" id="45235.A0A2K3QAP4"/>
<dbReference type="OrthoDB" id="4664297at2759"/>
<dbReference type="GO" id="GO:0047274">
    <property type="term" value="F:galactinol-sucrose galactosyltransferase activity"/>
    <property type="evidence" value="ECO:0007669"/>
    <property type="project" value="UniProtKB-EC"/>
</dbReference>
<evidence type="ECO:0000256" key="2">
    <source>
        <dbReference type="ARBA" id="ARBA00007240"/>
    </source>
</evidence>